<organism evidence="1 2">
    <name type="scientific">Ixodes persulcatus</name>
    <name type="common">Taiga tick</name>
    <dbReference type="NCBI Taxonomy" id="34615"/>
    <lineage>
        <taxon>Eukaryota</taxon>
        <taxon>Metazoa</taxon>
        <taxon>Ecdysozoa</taxon>
        <taxon>Arthropoda</taxon>
        <taxon>Chelicerata</taxon>
        <taxon>Arachnida</taxon>
        <taxon>Acari</taxon>
        <taxon>Parasitiformes</taxon>
        <taxon>Ixodida</taxon>
        <taxon>Ixodoidea</taxon>
        <taxon>Ixodidae</taxon>
        <taxon>Ixodinae</taxon>
        <taxon>Ixodes</taxon>
    </lineage>
</organism>
<evidence type="ECO:0000313" key="2">
    <source>
        <dbReference type="Proteomes" id="UP000805193"/>
    </source>
</evidence>
<gene>
    <name evidence="1" type="ORF">HPB47_026535</name>
</gene>
<protein>
    <submittedName>
        <fullName evidence="1">Uncharacterized protein</fullName>
    </submittedName>
</protein>
<evidence type="ECO:0000313" key="1">
    <source>
        <dbReference type="EMBL" id="KAG0426365.1"/>
    </source>
</evidence>
<dbReference type="EMBL" id="JABSTQ010009725">
    <property type="protein sequence ID" value="KAG0426365.1"/>
    <property type="molecule type" value="Genomic_DNA"/>
</dbReference>
<keyword evidence="2" id="KW-1185">Reference proteome</keyword>
<accession>A0AC60PZY7</accession>
<name>A0AC60PZY7_IXOPE</name>
<sequence>MTDKDTNVMYAGKVVSKALLLKSHQKEKMAQEITIHKSLDHKHVVGFHSYFEDDKNVYIILELCGRRSLMEMHRRRQTLTEPEVRYFLQHLVQACHYLVSQKVIHRDLKLGNLLLTDRMELKVGDFGLATRIDYEGERKKTLCGTPNYIAPEILGKKGHSYEVDVWSIGCILFTLLVGRPPFETSTLKETYGRIKKNEYHVPKSVSSPARNLINRMLQPEPERRPTIEAVLNDDFMHSGPLPRRLPVSCLTTAPRFDTLNASFVPRKPLLELNTGADLDPKVTPIPASKSGKAPIRKPASTKPTSNRNPAAPANPPADPEVAPATSTACQRDRDRLLGDLLKQLQDLVAARPQERKFALDDDAEDPASVPVFWVSKWVDYTDKYGLGYQLCDNSIGVLFNDNTRIILLNNQKSVTYVDDQCIENYYAMDGYPANLEKKMTLLRYFSDYMKQFLLKAGESVAPREVDDLVRLPCLGSWFRTHSAIVLYLTNGTVQLNFFQDHTKIILCPLMGAVSYIDQKKTFRTYRLETLQKMGCPEELFSRLKYAKGMVERLAREQ</sequence>
<proteinExistence type="predicted"/>
<dbReference type="Proteomes" id="UP000805193">
    <property type="component" value="Unassembled WGS sequence"/>
</dbReference>
<comment type="caution">
    <text evidence="1">The sequence shown here is derived from an EMBL/GenBank/DDBJ whole genome shotgun (WGS) entry which is preliminary data.</text>
</comment>
<reference evidence="1 2" key="1">
    <citation type="journal article" date="2020" name="Cell">
        <title>Large-Scale Comparative Analyses of Tick Genomes Elucidate Their Genetic Diversity and Vector Capacities.</title>
        <authorList>
            <consortium name="Tick Genome and Microbiome Consortium (TIGMIC)"/>
            <person name="Jia N."/>
            <person name="Wang J."/>
            <person name="Shi W."/>
            <person name="Du L."/>
            <person name="Sun Y."/>
            <person name="Zhan W."/>
            <person name="Jiang J.F."/>
            <person name="Wang Q."/>
            <person name="Zhang B."/>
            <person name="Ji P."/>
            <person name="Bell-Sakyi L."/>
            <person name="Cui X.M."/>
            <person name="Yuan T.T."/>
            <person name="Jiang B.G."/>
            <person name="Yang W.F."/>
            <person name="Lam T.T."/>
            <person name="Chang Q.C."/>
            <person name="Ding S.J."/>
            <person name="Wang X.J."/>
            <person name="Zhu J.G."/>
            <person name="Ruan X.D."/>
            <person name="Zhao L."/>
            <person name="Wei J.T."/>
            <person name="Ye R.Z."/>
            <person name="Que T.C."/>
            <person name="Du C.H."/>
            <person name="Zhou Y.H."/>
            <person name="Cheng J.X."/>
            <person name="Dai P.F."/>
            <person name="Guo W.B."/>
            <person name="Han X.H."/>
            <person name="Huang E.J."/>
            <person name="Li L.F."/>
            <person name="Wei W."/>
            <person name="Gao Y.C."/>
            <person name="Liu J.Z."/>
            <person name="Shao H.Z."/>
            <person name="Wang X."/>
            <person name="Wang C.C."/>
            <person name="Yang T.C."/>
            <person name="Huo Q.B."/>
            <person name="Li W."/>
            <person name="Chen H.Y."/>
            <person name="Chen S.E."/>
            <person name="Zhou L.G."/>
            <person name="Ni X.B."/>
            <person name="Tian J.H."/>
            <person name="Sheng Y."/>
            <person name="Liu T."/>
            <person name="Pan Y.S."/>
            <person name="Xia L.Y."/>
            <person name="Li J."/>
            <person name="Zhao F."/>
            <person name="Cao W.C."/>
        </authorList>
    </citation>
    <scope>NUCLEOTIDE SEQUENCE [LARGE SCALE GENOMIC DNA]</scope>
    <source>
        <strain evidence="1">Iper-2018</strain>
    </source>
</reference>